<evidence type="ECO:0000259" key="2">
    <source>
        <dbReference type="SMART" id="SM00256"/>
    </source>
</evidence>
<dbReference type="SUPFAM" id="SSF52047">
    <property type="entry name" value="RNI-like"/>
    <property type="match status" value="1"/>
</dbReference>
<dbReference type="InterPro" id="IPR032675">
    <property type="entry name" value="LRR_dom_sf"/>
</dbReference>
<organism evidence="3">
    <name type="scientific">Oryza punctata</name>
    <name type="common">Red rice</name>
    <dbReference type="NCBI Taxonomy" id="4537"/>
    <lineage>
        <taxon>Eukaryota</taxon>
        <taxon>Viridiplantae</taxon>
        <taxon>Streptophyta</taxon>
        <taxon>Embryophyta</taxon>
        <taxon>Tracheophyta</taxon>
        <taxon>Spermatophyta</taxon>
        <taxon>Magnoliopsida</taxon>
        <taxon>Liliopsida</taxon>
        <taxon>Poales</taxon>
        <taxon>Poaceae</taxon>
        <taxon>BOP clade</taxon>
        <taxon>Oryzoideae</taxon>
        <taxon>Oryzeae</taxon>
        <taxon>Oryzinae</taxon>
        <taxon>Oryza</taxon>
    </lineage>
</organism>
<dbReference type="Proteomes" id="UP000026962">
    <property type="component" value="Chromosome 11"/>
</dbReference>
<dbReference type="Pfam" id="PF00646">
    <property type="entry name" value="F-box"/>
    <property type="match status" value="2"/>
</dbReference>
<reference evidence="3" key="1">
    <citation type="submission" date="2015-04" db="UniProtKB">
        <authorList>
            <consortium name="EnsemblPlants"/>
        </authorList>
    </citation>
    <scope>IDENTIFICATION</scope>
</reference>
<dbReference type="eggNOG" id="ENOG502RYTW">
    <property type="taxonomic scope" value="Eukaryota"/>
</dbReference>
<sequence>MARKLELPMAVVRPVNPMELNMNCPSVGREEGSGGLMIGEIPRARATSVTCARWIEEAAGKTRRGGGGRIGRGVRRRRSWSSWVLMASSSVTPGSEVNLKLCTYCHRCSLGHSLTWELNKLSAAERKRREDGEGIKDAGLVYGGDDFNFKRFWQQCPIFSRLKSLSLCERISADMDFEALSCILQRSPVLEKLTLESFMTWLQSLHNTDLSWPNGTKNKVEMKGYSQTKRKRSSAISEHLKMGQLQSEKKKEKKDGGTHMPWLIHVYKPAEAARPRTRCLTHSWIYHLPQLRRVRLPAARPPYVSVSHPVSSALASFLAPANATPTTCSTECVQGETGKRVKGSPSRSGSGGGDEDRIGCLPDGVLHHILGFLPAPDAVRTCVLARRWRHLWKSATGLRISEGDGVKKLQDFVHHLLLLRGGAPLDTFELEFIDLAERDNCSTKSGELHDLPLVSRHLAKLQLRFVKLMHSFLDFSSCPRFVPSELLDAKRISSQSLKHLNLTHCTFNQNVRIRIDVPNLLSLWLQDYCYRTPVFEREAPPPSAGGGGDRIGDIPDGVLQHILGFLPAQEAVRTCVLAGRWRHLWKSVATLCISSWDWKELPMEFRYFVYHLLLHRGRAPMHKFDLNLDVRSYADISRVNYWFRNAMMCHARVIRLNIHPSGSELELDNLPVVSRHLAKLQLCGVKLMQSFLDFSSCPVLEHLEIVNCDLSDSNAKKISSQSLKHLYIFRCNFSRTFRTHIYAPNLVYLGLVYYINRTPVFEGIPLLTEAVIGVAAQSGHWNACPRCDDSNNCMLPEALSHAKKLVLEVEEQDFNFKMYWQRCPTFSKLKILLISVCISAVLDFEALSCILRHSPVLEKLTLQFHRVEFGQKGKVEMKGSCSHMEKSSAISAHLKLVVIQCDKIDDNVIKVLKFLSTFSIRYTIVNRGSCRSIAAESGDWNTCPRFDDSNNCMLQEALSQAKKLVLEVKEQDFNFKMYWQRCPTFSKLKILLISLRISAILDFEALSCILRHSPVLEKLTFQFHRVEFGQKGKVEMKGSCSHMEKSSAISAHLKLVVIQCDKIDDNVIKVLKFLSTFSISKLTSNAIHSIFLNVAFSFT</sequence>
<dbReference type="EnsemblPlants" id="OPUNC11G06340.1">
    <property type="protein sequence ID" value="OPUNC11G06340.1"/>
    <property type="gene ID" value="OPUNC11G06340"/>
</dbReference>
<accession>A0A0E0MDQ8</accession>
<dbReference type="InterPro" id="IPR036047">
    <property type="entry name" value="F-box-like_dom_sf"/>
</dbReference>
<protein>
    <recommendedName>
        <fullName evidence="2">F-box domain-containing protein</fullName>
    </recommendedName>
</protein>
<keyword evidence="4" id="KW-1185">Reference proteome</keyword>
<reference evidence="3" key="2">
    <citation type="submission" date="2018-05" db="EMBL/GenBank/DDBJ databases">
        <title>OpunRS2 (Oryza punctata Reference Sequence Version 2).</title>
        <authorList>
            <person name="Zhang J."/>
            <person name="Kudrna D."/>
            <person name="Lee S."/>
            <person name="Talag J."/>
            <person name="Welchert J."/>
            <person name="Wing R.A."/>
        </authorList>
    </citation>
    <scope>NUCLEOTIDE SEQUENCE [LARGE SCALE GENOMIC DNA]</scope>
</reference>
<dbReference type="PANTHER" id="PTHR34223:SF80">
    <property type="entry name" value="OS11G0205900 PROTEIN"/>
    <property type="match status" value="1"/>
</dbReference>
<dbReference type="STRING" id="4537.A0A0E0MDQ8"/>
<proteinExistence type="predicted"/>
<feature type="compositionally biased region" description="Basic and acidic residues" evidence="1">
    <location>
        <begin position="247"/>
        <end position="256"/>
    </location>
</feature>
<dbReference type="SMART" id="SM00256">
    <property type="entry name" value="FBOX"/>
    <property type="match status" value="2"/>
</dbReference>
<dbReference type="Gene3D" id="3.80.10.10">
    <property type="entry name" value="Ribonuclease Inhibitor"/>
    <property type="match status" value="1"/>
</dbReference>
<dbReference type="PANTHER" id="PTHR34223">
    <property type="entry name" value="OS11G0201299 PROTEIN"/>
    <property type="match status" value="1"/>
</dbReference>
<name>A0A0E0MDQ8_ORYPU</name>
<dbReference type="InterPro" id="IPR053781">
    <property type="entry name" value="F-box_AtFBL13-like"/>
</dbReference>
<dbReference type="AlphaFoldDB" id="A0A0E0MDQ8"/>
<feature type="domain" description="F-box" evidence="2">
    <location>
        <begin position="554"/>
        <end position="595"/>
    </location>
</feature>
<dbReference type="InterPro" id="IPR001810">
    <property type="entry name" value="F-box_dom"/>
</dbReference>
<evidence type="ECO:0000313" key="3">
    <source>
        <dbReference type="EnsemblPlants" id="OPUNC11G06340.1"/>
    </source>
</evidence>
<evidence type="ECO:0000256" key="1">
    <source>
        <dbReference type="SAM" id="MobiDB-lite"/>
    </source>
</evidence>
<feature type="domain" description="F-box" evidence="2">
    <location>
        <begin position="361"/>
        <end position="400"/>
    </location>
</feature>
<dbReference type="SUPFAM" id="SSF81383">
    <property type="entry name" value="F-box domain"/>
    <property type="match status" value="2"/>
</dbReference>
<feature type="region of interest" description="Disordered" evidence="1">
    <location>
        <begin position="333"/>
        <end position="355"/>
    </location>
</feature>
<dbReference type="CDD" id="cd22160">
    <property type="entry name" value="F-box_AtFBL13-like"/>
    <property type="match status" value="2"/>
</dbReference>
<dbReference type="InterPro" id="IPR053197">
    <property type="entry name" value="F-box_SCFL_complex_component"/>
</dbReference>
<feature type="region of interest" description="Disordered" evidence="1">
    <location>
        <begin position="236"/>
        <end position="256"/>
    </location>
</feature>
<dbReference type="HOGENOM" id="CLU_283483_0_0_1"/>
<evidence type="ECO:0000313" key="4">
    <source>
        <dbReference type="Proteomes" id="UP000026962"/>
    </source>
</evidence>
<dbReference type="Gene3D" id="1.20.1280.50">
    <property type="match status" value="1"/>
</dbReference>
<dbReference type="Gramene" id="OPUNC11G06340.1">
    <property type="protein sequence ID" value="OPUNC11G06340.1"/>
    <property type="gene ID" value="OPUNC11G06340"/>
</dbReference>